<evidence type="ECO:0000256" key="4">
    <source>
        <dbReference type="ARBA" id="ARBA00022989"/>
    </source>
</evidence>
<proteinExistence type="predicted"/>
<dbReference type="RefSeq" id="WP_084200711.1">
    <property type="nucleotide sequence ID" value="NZ_BMYL01000001.1"/>
</dbReference>
<evidence type="ECO:0000256" key="6">
    <source>
        <dbReference type="SAM" id="Phobius"/>
    </source>
</evidence>
<accession>A0AAP8MG58</accession>
<dbReference type="PROSITE" id="PS00409">
    <property type="entry name" value="PROKAR_NTER_METHYL"/>
    <property type="match status" value="1"/>
</dbReference>
<gene>
    <name evidence="7" type="ORF">C0029_00895</name>
</gene>
<dbReference type="GO" id="GO:0016020">
    <property type="term" value="C:membrane"/>
    <property type="evidence" value="ECO:0007669"/>
    <property type="project" value="UniProtKB-SubCell"/>
</dbReference>
<reference evidence="7 8" key="1">
    <citation type="submission" date="2018-01" db="EMBL/GenBank/DDBJ databases">
        <title>The draft genome sequence of Halioglobus japonicus S1-36.</title>
        <authorList>
            <person name="Du Z.-J."/>
            <person name="Shi M.-J."/>
        </authorList>
    </citation>
    <scope>NUCLEOTIDE SEQUENCE [LARGE SCALE GENOMIC DNA]</scope>
    <source>
        <strain evidence="7 8">S1-36</strain>
    </source>
</reference>
<dbReference type="NCBIfam" id="TIGR02532">
    <property type="entry name" value="IV_pilin_GFxxxE"/>
    <property type="match status" value="1"/>
</dbReference>
<keyword evidence="4 6" id="KW-1133">Transmembrane helix</keyword>
<dbReference type="AlphaFoldDB" id="A0AAP8MG58"/>
<dbReference type="EMBL" id="PKUR01000001">
    <property type="protein sequence ID" value="PLW87186.1"/>
    <property type="molecule type" value="Genomic_DNA"/>
</dbReference>
<dbReference type="GO" id="GO:0015627">
    <property type="term" value="C:type II protein secretion system complex"/>
    <property type="evidence" value="ECO:0007669"/>
    <property type="project" value="InterPro"/>
</dbReference>
<evidence type="ECO:0000313" key="8">
    <source>
        <dbReference type="Proteomes" id="UP000235162"/>
    </source>
</evidence>
<dbReference type="Pfam" id="PF07963">
    <property type="entry name" value="N_methyl"/>
    <property type="match status" value="1"/>
</dbReference>
<evidence type="ECO:0000256" key="5">
    <source>
        <dbReference type="ARBA" id="ARBA00023136"/>
    </source>
</evidence>
<evidence type="ECO:0000313" key="7">
    <source>
        <dbReference type="EMBL" id="PLW87186.1"/>
    </source>
</evidence>
<comment type="caution">
    <text evidence="7">The sequence shown here is derived from an EMBL/GenBank/DDBJ whole genome shotgun (WGS) entry which is preliminary data.</text>
</comment>
<name>A0AAP8MG58_9GAMM</name>
<evidence type="ECO:0000256" key="2">
    <source>
        <dbReference type="ARBA" id="ARBA00022481"/>
    </source>
</evidence>
<dbReference type="Proteomes" id="UP000235162">
    <property type="component" value="Unassembled WGS sequence"/>
</dbReference>
<dbReference type="Gene3D" id="3.55.40.10">
    <property type="entry name" value="minor pseudopilin epsh domain"/>
    <property type="match status" value="1"/>
</dbReference>
<evidence type="ECO:0000256" key="1">
    <source>
        <dbReference type="ARBA" id="ARBA00004167"/>
    </source>
</evidence>
<evidence type="ECO:0000256" key="3">
    <source>
        <dbReference type="ARBA" id="ARBA00022692"/>
    </source>
</evidence>
<keyword evidence="2" id="KW-0488">Methylation</keyword>
<protein>
    <submittedName>
        <fullName evidence="7">Prepilin-type N-terminal cleavage/methylation domain-containing protein</fullName>
    </submittedName>
</protein>
<dbReference type="GO" id="GO:0015628">
    <property type="term" value="P:protein secretion by the type II secretion system"/>
    <property type="evidence" value="ECO:0007669"/>
    <property type="project" value="InterPro"/>
</dbReference>
<dbReference type="InterPro" id="IPR012902">
    <property type="entry name" value="N_methyl_site"/>
</dbReference>
<dbReference type="KEGG" id="hja:BST95_17320"/>
<feature type="transmembrane region" description="Helical" evidence="6">
    <location>
        <begin position="12"/>
        <end position="34"/>
    </location>
</feature>
<keyword evidence="3 6" id="KW-0812">Transmembrane</keyword>
<organism evidence="7 8">
    <name type="scientific">Halioglobus japonicus</name>
    <dbReference type="NCBI Taxonomy" id="930805"/>
    <lineage>
        <taxon>Bacteria</taxon>
        <taxon>Pseudomonadati</taxon>
        <taxon>Pseudomonadota</taxon>
        <taxon>Gammaproteobacteria</taxon>
        <taxon>Cellvibrionales</taxon>
        <taxon>Halieaceae</taxon>
        <taxon>Halioglobus</taxon>
    </lineage>
</organism>
<dbReference type="InterPro" id="IPR002416">
    <property type="entry name" value="T2SS_protein-GspH"/>
</dbReference>
<comment type="subcellular location">
    <subcellularLocation>
        <location evidence="1">Membrane</location>
        <topology evidence="1">Single-pass membrane protein</topology>
    </subcellularLocation>
</comment>
<keyword evidence="8" id="KW-1185">Reference proteome</keyword>
<sequence length="191" mass="21449">MGLPARRIDQRGFSLLELLVTLFVVVLVTSLVTLNVGSGAGDYELQGQMEEIADTAAYALDEAQFVGWDFGLLLLRSDEPDSAYSLDWLERGPERWRAPASGKDVFRPMDLPADITLELELDGVLQEQEVFLPTEEFPAPQMVFYASGETPPGNLSVIDDRNGELLWRLEWDLLGNFRALYRGEEPELQDL</sequence>
<dbReference type="PRINTS" id="PR00885">
    <property type="entry name" value="BCTERIALGSPH"/>
</dbReference>
<keyword evidence="5 6" id="KW-0472">Membrane</keyword>